<accession>A0ABY7FVI2</accession>
<evidence type="ECO:0000313" key="3">
    <source>
        <dbReference type="Proteomes" id="UP001164746"/>
    </source>
</evidence>
<sequence>MYHKQVQISPEASIVFTMTSTMIVPSPQVPCSQWVSFNADNEPVLNTAPQVDDGCDTFLKRLQRTRVQNPSDSSLPSGQQFCFEAMVDKRYNRWKRRRRKKNGDLRRINTVPCLSESSDDNDERTSAVERILDSMYEQIHGPAPHTPNGTRDTPRIRNRRRRNLDGDGNCTPTSQGGNSDEESGSIPLHYDASEEWTSSTDVIGVSSSSGQQPVHQSNSQNYFTYTNTDRCSKYDDSAKDGKLTNKCALSDGHCGSVRVDLCNWPHLEQYKQQIMERIQKTSRGEVRKELYGTQKQNLNLPSLGKNERVQTIPIHSRRDSVVSLQDARKKTSLATPESGGNEARPRTQTTDGGRTAAAERSGQPVPDFLFRDFYLRQLYGKKVRVNSHVESYKNGGRLRKSLTVDGLESGGRKFPRKAVTDVAKPSELRFTRAFTFSMFNLPEMYQLYNTSLEGRALGQGADL</sequence>
<dbReference type="Proteomes" id="UP001164746">
    <property type="component" value="Chromosome 14"/>
</dbReference>
<dbReference type="EMBL" id="CP111025">
    <property type="protein sequence ID" value="WAR25062.1"/>
    <property type="molecule type" value="Genomic_DNA"/>
</dbReference>
<keyword evidence="3" id="KW-1185">Reference proteome</keyword>
<proteinExistence type="predicted"/>
<evidence type="ECO:0000256" key="1">
    <source>
        <dbReference type="SAM" id="MobiDB-lite"/>
    </source>
</evidence>
<evidence type="ECO:0000313" key="2">
    <source>
        <dbReference type="EMBL" id="WAR25062.1"/>
    </source>
</evidence>
<organism evidence="2 3">
    <name type="scientific">Mya arenaria</name>
    <name type="common">Soft-shell clam</name>
    <dbReference type="NCBI Taxonomy" id="6604"/>
    <lineage>
        <taxon>Eukaryota</taxon>
        <taxon>Metazoa</taxon>
        <taxon>Spiralia</taxon>
        <taxon>Lophotrochozoa</taxon>
        <taxon>Mollusca</taxon>
        <taxon>Bivalvia</taxon>
        <taxon>Autobranchia</taxon>
        <taxon>Heteroconchia</taxon>
        <taxon>Euheterodonta</taxon>
        <taxon>Imparidentia</taxon>
        <taxon>Neoheterodontei</taxon>
        <taxon>Myida</taxon>
        <taxon>Myoidea</taxon>
        <taxon>Myidae</taxon>
        <taxon>Mya</taxon>
    </lineage>
</organism>
<feature type="region of interest" description="Disordered" evidence="1">
    <location>
        <begin position="314"/>
        <end position="361"/>
    </location>
</feature>
<reference evidence="2" key="1">
    <citation type="submission" date="2022-11" db="EMBL/GenBank/DDBJ databases">
        <title>Centuries of genome instability and evolution in soft-shell clam transmissible cancer (bioRxiv).</title>
        <authorList>
            <person name="Hart S.F.M."/>
            <person name="Yonemitsu M.A."/>
            <person name="Giersch R.M."/>
            <person name="Beal B.F."/>
            <person name="Arriagada G."/>
            <person name="Davis B.W."/>
            <person name="Ostrander E.A."/>
            <person name="Goff S.P."/>
            <person name="Metzger M.J."/>
        </authorList>
    </citation>
    <scope>NUCLEOTIDE SEQUENCE</scope>
    <source>
        <strain evidence="2">MELC-2E11</strain>
        <tissue evidence="2">Siphon/mantle</tissue>
    </source>
</reference>
<gene>
    <name evidence="2" type="ORF">MAR_010766</name>
</gene>
<protein>
    <submittedName>
        <fullName evidence="2">Uncharacterized protein</fullName>
    </submittedName>
</protein>
<name>A0ABY7FVI2_MYAAR</name>
<feature type="region of interest" description="Disordered" evidence="1">
    <location>
        <begin position="137"/>
        <end position="186"/>
    </location>
</feature>